<evidence type="ECO:0000259" key="6">
    <source>
        <dbReference type="PROSITE" id="PS50405"/>
    </source>
</evidence>
<reference evidence="7 8" key="1">
    <citation type="journal article" date="2019" name="Nat. Ecol. Evol.">
        <title>Megaphylogeny resolves global patterns of mushroom evolution.</title>
        <authorList>
            <person name="Varga T."/>
            <person name="Krizsan K."/>
            <person name="Foldi C."/>
            <person name="Dima B."/>
            <person name="Sanchez-Garcia M."/>
            <person name="Sanchez-Ramirez S."/>
            <person name="Szollosi G.J."/>
            <person name="Szarkandi J.G."/>
            <person name="Papp V."/>
            <person name="Albert L."/>
            <person name="Andreopoulos W."/>
            <person name="Angelini C."/>
            <person name="Antonin V."/>
            <person name="Barry K.W."/>
            <person name="Bougher N.L."/>
            <person name="Buchanan P."/>
            <person name="Buyck B."/>
            <person name="Bense V."/>
            <person name="Catcheside P."/>
            <person name="Chovatia M."/>
            <person name="Cooper J."/>
            <person name="Damon W."/>
            <person name="Desjardin D."/>
            <person name="Finy P."/>
            <person name="Geml J."/>
            <person name="Haridas S."/>
            <person name="Hughes K."/>
            <person name="Justo A."/>
            <person name="Karasinski D."/>
            <person name="Kautmanova I."/>
            <person name="Kiss B."/>
            <person name="Kocsube S."/>
            <person name="Kotiranta H."/>
            <person name="LaButti K.M."/>
            <person name="Lechner B.E."/>
            <person name="Liimatainen K."/>
            <person name="Lipzen A."/>
            <person name="Lukacs Z."/>
            <person name="Mihaltcheva S."/>
            <person name="Morgado L.N."/>
            <person name="Niskanen T."/>
            <person name="Noordeloos M.E."/>
            <person name="Ohm R.A."/>
            <person name="Ortiz-Santana B."/>
            <person name="Ovrebo C."/>
            <person name="Racz N."/>
            <person name="Riley R."/>
            <person name="Savchenko A."/>
            <person name="Shiryaev A."/>
            <person name="Soop K."/>
            <person name="Spirin V."/>
            <person name="Szebenyi C."/>
            <person name="Tomsovsky M."/>
            <person name="Tulloss R.E."/>
            <person name="Uehling J."/>
            <person name="Grigoriev I.V."/>
            <person name="Vagvolgyi C."/>
            <person name="Papp T."/>
            <person name="Martin F.M."/>
            <person name="Miettinen O."/>
            <person name="Hibbett D.S."/>
            <person name="Nagy L.G."/>
        </authorList>
    </citation>
    <scope>NUCLEOTIDE SEQUENCE [LARGE SCALE GENOMIC DNA]</scope>
    <source>
        <strain evidence="7 8">CBS 121175</strain>
    </source>
</reference>
<feature type="domain" description="GST N-terminal" evidence="5">
    <location>
        <begin position="1"/>
        <end position="82"/>
    </location>
</feature>
<comment type="catalytic activity">
    <reaction evidence="4">
        <text>RX + glutathione = an S-substituted glutathione + a halide anion + H(+)</text>
        <dbReference type="Rhea" id="RHEA:16437"/>
        <dbReference type="ChEBI" id="CHEBI:15378"/>
        <dbReference type="ChEBI" id="CHEBI:16042"/>
        <dbReference type="ChEBI" id="CHEBI:17792"/>
        <dbReference type="ChEBI" id="CHEBI:57925"/>
        <dbReference type="ChEBI" id="CHEBI:90779"/>
        <dbReference type="EC" id="2.5.1.18"/>
    </reaction>
</comment>
<dbReference type="PANTHER" id="PTHR43900:SF3">
    <property type="entry name" value="GLUTATHIONE S-TRANSFERASE RHO"/>
    <property type="match status" value="1"/>
</dbReference>
<accession>A0A5C3L752</accession>
<evidence type="ECO:0000256" key="1">
    <source>
        <dbReference type="ARBA" id="ARBA00010128"/>
    </source>
</evidence>
<evidence type="ECO:0000256" key="2">
    <source>
        <dbReference type="ARBA" id="ARBA00012452"/>
    </source>
</evidence>
<dbReference type="CDD" id="cd03053">
    <property type="entry name" value="GST_N_Phi"/>
    <property type="match status" value="1"/>
</dbReference>
<dbReference type="InterPro" id="IPR036249">
    <property type="entry name" value="Thioredoxin-like_sf"/>
</dbReference>
<dbReference type="AlphaFoldDB" id="A0A5C3L752"/>
<dbReference type="SFLD" id="SFLDS00019">
    <property type="entry name" value="Glutathione_Transferase_(cytos"/>
    <property type="match status" value="1"/>
</dbReference>
<dbReference type="Proteomes" id="UP000307440">
    <property type="component" value="Unassembled WGS sequence"/>
</dbReference>
<dbReference type="EMBL" id="ML210160">
    <property type="protein sequence ID" value="TFK27946.1"/>
    <property type="molecule type" value="Genomic_DNA"/>
</dbReference>
<keyword evidence="8" id="KW-1185">Reference proteome</keyword>
<dbReference type="SUPFAM" id="SSF52833">
    <property type="entry name" value="Thioredoxin-like"/>
    <property type="match status" value="1"/>
</dbReference>
<name>A0A5C3L752_COPMA</name>
<dbReference type="FunFam" id="3.40.30.10:FF:000016">
    <property type="entry name" value="Glutathione S-transferase F2"/>
    <property type="match status" value="1"/>
</dbReference>
<dbReference type="Gene3D" id="3.40.30.10">
    <property type="entry name" value="Glutaredoxin"/>
    <property type="match status" value="1"/>
</dbReference>
<dbReference type="OrthoDB" id="249703at2759"/>
<dbReference type="PROSITE" id="PS50404">
    <property type="entry name" value="GST_NTER"/>
    <property type="match status" value="1"/>
</dbReference>
<sequence length="215" mass="24613">MILKLYGIALSPNVQRAAMVLREKKVPFEFHSVDLSKGEHKSPEYKEKNPFGSVPYLDDNGFVIFESRAIARYVEDKFSGQGRDLIPKDPKKRALFEQAAAYEHSRFDRHATPFIHEKFWKPFIGQTTDEHLAKYNLERLEQTADVYEVILSKQKYLAGDEITLADLLHLPYGTYLPTAGADIFSTRPNLARWFKDLSEQPSWLAVKDGVATFTG</sequence>
<gene>
    <name evidence="7" type="ORF">FA15DRAFT_613187</name>
</gene>
<dbReference type="GO" id="GO:0043295">
    <property type="term" value="F:glutathione binding"/>
    <property type="evidence" value="ECO:0007669"/>
    <property type="project" value="TreeGrafter"/>
</dbReference>
<dbReference type="SFLD" id="SFLDG01154">
    <property type="entry name" value="Main.5:_Phi-like"/>
    <property type="match status" value="1"/>
</dbReference>
<dbReference type="GO" id="GO:0005737">
    <property type="term" value="C:cytoplasm"/>
    <property type="evidence" value="ECO:0007669"/>
    <property type="project" value="TreeGrafter"/>
</dbReference>
<protein>
    <recommendedName>
        <fullName evidence="2">glutathione transferase</fullName>
        <ecNumber evidence="2">2.5.1.18</ecNumber>
    </recommendedName>
</protein>
<dbReference type="GO" id="GO:0004364">
    <property type="term" value="F:glutathione transferase activity"/>
    <property type="evidence" value="ECO:0007669"/>
    <property type="project" value="UniProtKB-EC"/>
</dbReference>
<dbReference type="Pfam" id="PF00043">
    <property type="entry name" value="GST_C"/>
    <property type="match status" value="1"/>
</dbReference>
<dbReference type="InterPro" id="IPR036282">
    <property type="entry name" value="Glutathione-S-Trfase_C_sf"/>
</dbReference>
<dbReference type="GO" id="GO:0006749">
    <property type="term" value="P:glutathione metabolic process"/>
    <property type="evidence" value="ECO:0007669"/>
    <property type="project" value="TreeGrafter"/>
</dbReference>
<dbReference type="PANTHER" id="PTHR43900">
    <property type="entry name" value="GLUTATHIONE S-TRANSFERASE RHO"/>
    <property type="match status" value="1"/>
</dbReference>
<keyword evidence="3 7" id="KW-0808">Transferase</keyword>
<feature type="domain" description="GST C-terminal" evidence="6">
    <location>
        <begin position="89"/>
        <end position="215"/>
    </location>
</feature>
<dbReference type="PROSITE" id="PS50405">
    <property type="entry name" value="GST_CTER"/>
    <property type="match status" value="1"/>
</dbReference>
<evidence type="ECO:0000259" key="5">
    <source>
        <dbReference type="PROSITE" id="PS50404"/>
    </source>
</evidence>
<dbReference type="Pfam" id="PF02798">
    <property type="entry name" value="GST_N"/>
    <property type="match status" value="1"/>
</dbReference>
<organism evidence="7 8">
    <name type="scientific">Coprinopsis marcescibilis</name>
    <name type="common">Agaric fungus</name>
    <name type="synonym">Psathyrella marcescibilis</name>
    <dbReference type="NCBI Taxonomy" id="230819"/>
    <lineage>
        <taxon>Eukaryota</taxon>
        <taxon>Fungi</taxon>
        <taxon>Dikarya</taxon>
        <taxon>Basidiomycota</taxon>
        <taxon>Agaricomycotina</taxon>
        <taxon>Agaricomycetes</taxon>
        <taxon>Agaricomycetidae</taxon>
        <taxon>Agaricales</taxon>
        <taxon>Agaricineae</taxon>
        <taxon>Psathyrellaceae</taxon>
        <taxon>Coprinopsis</taxon>
    </lineage>
</organism>
<dbReference type="InterPro" id="IPR004046">
    <property type="entry name" value="GST_C"/>
</dbReference>
<dbReference type="SFLD" id="SFLDG00358">
    <property type="entry name" value="Main_(cytGST)"/>
    <property type="match status" value="1"/>
</dbReference>
<dbReference type="SUPFAM" id="SSF47616">
    <property type="entry name" value="GST C-terminal domain-like"/>
    <property type="match status" value="1"/>
</dbReference>
<evidence type="ECO:0000256" key="3">
    <source>
        <dbReference type="ARBA" id="ARBA00022679"/>
    </source>
</evidence>
<dbReference type="FunFam" id="1.20.1050.10:FF:000004">
    <property type="entry name" value="Glutathione S-transferase F2"/>
    <property type="match status" value="1"/>
</dbReference>
<dbReference type="EC" id="2.5.1.18" evidence="2"/>
<dbReference type="STRING" id="230819.A0A5C3L752"/>
<dbReference type="Gene3D" id="1.20.1050.10">
    <property type="match status" value="1"/>
</dbReference>
<evidence type="ECO:0000313" key="8">
    <source>
        <dbReference type="Proteomes" id="UP000307440"/>
    </source>
</evidence>
<proteinExistence type="inferred from homology"/>
<dbReference type="GO" id="GO:0009636">
    <property type="term" value="P:response to toxic substance"/>
    <property type="evidence" value="ECO:0007669"/>
    <property type="project" value="UniProtKB-ARBA"/>
</dbReference>
<dbReference type="InterPro" id="IPR040079">
    <property type="entry name" value="Glutathione_S-Trfase"/>
</dbReference>
<evidence type="ECO:0000313" key="7">
    <source>
        <dbReference type="EMBL" id="TFK27946.1"/>
    </source>
</evidence>
<comment type="similarity">
    <text evidence="1">Belongs to the GST superfamily. Phi family.</text>
</comment>
<dbReference type="InterPro" id="IPR004045">
    <property type="entry name" value="Glutathione_S-Trfase_N"/>
</dbReference>
<dbReference type="InterPro" id="IPR010987">
    <property type="entry name" value="Glutathione-S-Trfase_C-like"/>
</dbReference>
<evidence type="ECO:0000256" key="4">
    <source>
        <dbReference type="ARBA" id="ARBA00047960"/>
    </source>
</evidence>